<comment type="caution">
    <text evidence="1">The sequence shown here is derived from an EMBL/GenBank/DDBJ whole genome shotgun (WGS) entry which is preliminary data.</text>
</comment>
<name>L8JU62_9BACT</name>
<evidence type="ECO:0000313" key="1">
    <source>
        <dbReference type="EMBL" id="ELR72310.1"/>
    </source>
</evidence>
<dbReference type="AlphaFoldDB" id="L8JU62"/>
<organism evidence="1 2">
    <name type="scientific">Fulvivirga imtechensis AK7</name>
    <dbReference type="NCBI Taxonomy" id="1237149"/>
    <lineage>
        <taxon>Bacteria</taxon>
        <taxon>Pseudomonadati</taxon>
        <taxon>Bacteroidota</taxon>
        <taxon>Cytophagia</taxon>
        <taxon>Cytophagales</taxon>
        <taxon>Fulvivirgaceae</taxon>
        <taxon>Fulvivirga</taxon>
    </lineage>
</organism>
<gene>
    <name evidence="1" type="ORF">C900_01592</name>
</gene>
<dbReference type="EMBL" id="AMZN01000024">
    <property type="protein sequence ID" value="ELR72310.1"/>
    <property type="molecule type" value="Genomic_DNA"/>
</dbReference>
<reference evidence="1 2" key="1">
    <citation type="submission" date="2012-12" db="EMBL/GenBank/DDBJ databases">
        <title>Genome assembly of Fulvivirga imtechensis AK7.</title>
        <authorList>
            <person name="Nupur N."/>
            <person name="Khatri I."/>
            <person name="Kumar R."/>
            <person name="Subramanian S."/>
            <person name="Pinnaka A."/>
        </authorList>
    </citation>
    <scope>NUCLEOTIDE SEQUENCE [LARGE SCALE GENOMIC DNA]</scope>
    <source>
        <strain evidence="1 2">AK7</strain>
    </source>
</reference>
<sequence length="402" mass="46147">MSGVAFLGMSQDEGFIYGKITTIDDKSFEGPIRWGKEEVFWTDMFNVAKEENNNLDYLTREQRKKLEERHHWNNGFVHWVSSRINYYRSDSYDHTHQFVCQFGNIRSIKPTGRSSVEVTLQNGDKFKFKGEGYNDIGTNVKIIDAEIGEISFDWGRIEKIEFSSTPRLTKKFGEPLYGIVETYAGTFAGYVQWDHDERLTTDKLDGDTSDGDLSIEFGNIKSIEREGYNASRVVLKSGRDMKLRGSNDVNSENRGIIVTSDKYGRIDIPWEEFKKVTFEDKAPGKMKSYGDFKHQKKLEGTVTTRNGESHKGRIVFDLDEESNYEVLQGKRDDIEYIIAFGDIKRITPKNYDFSDVELKNGQKVLIGEGQDVSDKNTGILIFKSGGDPVYVSWEDVREVNFN</sequence>
<keyword evidence="2" id="KW-1185">Reference proteome</keyword>
<dbReference type="eggNOG" id="ENOG502ZSYM">
    <property type="taxonomic scope" value="Bacteria"/>
</dbReference>
<evidence type="ECO:0000313" key="2">
    <source>
        <dbReference type="Proteomes" id="UP000011135"/>
    </source>
</evidence>
<protein>
    <submittedName>
        <fullName evidence="1">Uncharacterized protein</fullName>
    </submittedName>
</protein>
<proteinExistence type="predicted"/>
<accession>L8JU62</accession>
<dbReference type="Proteomes" id="UP000011135">
    <property type="component" value="Unassembled WGS sequence"/>
</dbReference>